<dbReference type="InterPro" id="IPR010065">
    <property type="entry name" value="AA_ABC_transptr_permease_3TM"/>
</dbReference>
<evidence type="ECO:0000256" key="6">
    <source>
        <dbReference type="ARBA" id="ARBA00022692"/>
    </source>
</evidence>
<dbReference type="PANTHER" id="PTHR30614:SF20">
    <property type="entry name" value="GLUTAMINE TRANSPORT SYSTEM PERMEASE PROTEIN GLNP"/>
    <property type="match status" value="1"/>
</dbReference>
<sequence>MNHHSRARTSRKLDVLLLLLLAAAAGVFFWRVQTRFDYDWNWAAVPQFLFRHDPDSGWTANVLIRGLLTTIRLSIWTSVLAMGIGMVVGLAATSRSLFSRLLARTYVEGVRNLPPLVLIFIFYFFIYTLLAPLIGLDEAIRSMPPWLANLLSVLCDEPNRLPGFISGVITLSIYEGAYMAEIVRGGVASVDKGQWEAAASLGLPRSDQLRLVVLPQALKVIIPPLAGQFISTIKDSAIVSVISIPELTFQGLELMSATYLTFEVWITITLMYLVLTLGCAILARKLEHSLRWRF</sequence>
<evidence type="ECO:0000256" key="8">
    <source>
        <dbReference type="ARBA" id="ARBA00022989"/>
    </source>
</evidence>
<proteinExistence type="inferred from homology"/>
<dbReference type="NCBIfam" id="TIGR01726">
    <property type="entry name" value="HEQRo_perm_3TM"/>
    <property type="match status" value="1"/>
</dbReference>
<comment type="similarity">
    <text evidence="3">Belongs to the binding-protein-dependent transport system permease family. HisMQ subfamily.</text>
</comment>
<keyword evidence="5" id="KW-1003">Cell membrane</keyword>
<evidence type="ECO:0000259" key="11">
    <source>
        <dbReference type="PROSITE" id="PS50928"/>
    </source>
</evidence>
<dbReference type="AlphaFoldDB" id="A0A7J0BET3"/>
<dbReference type="RefSeq" id="WP_174403829.1">
    <property type="nucleotide sequence ID" value="NZ_BLVO01000004.1"/>
</dbReference>
<comment type="subcellular location">
    <subcellularLocation>
        <location evidence="2">Cell inner membrane</location>
        <topology evidence="2">Multi-pass membrane protein</topology>
    </subcellularLocation>
    <subcellularLocation>
        <location evidence="10">Cell membrane</location>
        <topology evidence="10">Multi-pass membrane protein</topology>
    </subcellularLocation>
</comment>
<protein>
    <submittedName>
        <fullName evidence="12">Amino acid ABC transporter permease</fullName>
    </submittedName>
</protein>
<evidence type="ECO:0000256" key="7">
    <source>
        <dbReference type="ARBA" id="ARBA00022970"/>
    </source>
</evidence>
<name>A0A7J0BET3_9BACT</name>
<dbReference type="InterPro" id="IPR000515">
    <property type="entry name" value="MetI-like"/>
</dbReference>
<organism evidence="12 13">
    <name type="scientific">Desulfovibrio subterraneus</name>
    <dbReference type="NCBI Taxonomy" id="2718620"/>
    <lineage>
        <taxon>Bacteria</taxon>
        <taxon>Pseudomonadati</taxon>
        <taxon>Thermodesulfobacteriota</taxon>
        <taxon>Desulfovibrionia</taxon>
        <taxon>Desulfovibrionales</taxon>
        <taxon>Desulfovibrionaceae</taxon>
        <taxon>Desulfovibrio</taxon>
    </lineage>
</organism>
<evidence type="ECO:0000256" key="10">
    <source>
        <dbReference type="RuleBase" id="RU363032"/>
    </source>
</evidence>
<dbReference type="EMBL" id="BLVO01000004">
    <property type="protein sequence ID" value="GFM32166.1"/>
    <property type="molecule type" value="Genomic_DNA"/>
</dbReference>
<comment type="function">
    <text evidence="1">Part of the binding-protein-dependent transport system for glutamine; probably responsible for the translocation of the substrate across the membrane.</text>
</comment>
<dbReference type="GO" id="GO:0022857">
    <property type="term" value="F:transmembrane transporter activity"/>
    <property type="evidence" value="ECO:0007669"/>
    <property type="project" value="InterPro"/>
</dbReference>
<evidence type="ECO:0000256" key="4">
    <source>
        <dbReference type="ARBA" id="ARBA00022448"/>
    </source>
</evidence>
<evidence type="ECO:0000256" key="1">
    <source>
        <dbReference type="ARBA" id="ARBA00003159"/>
    </source>
</evidence>
<gene>
    <name evidence="12" type="ORF">DSM101010T_05310</name>
</gene>
<keyword evidence="8 10" id="KW-1133">Transmembrane helix</keyword>
<evidence type="ECO:0000256" key="9">
    <source>
        <dbReference type="ARBA" id="ARBA00023136"/>
    </source>
</evidence>
<reference evidence="12 13" key="1">
    <citation type="submission" date="2020-05" db="EMBL/GenBank/DDBJ databases">
        <title>Draft genome sequence of Desulfovibrio sp. strain HN2T.</title>
        <authorList>
            <person name="Ueno A."/>
            <person name="Tamazawa S."/>
            <person name="Tamamura S."/>
            <person name="Murakami T."/>
            <person name="Kiyama T."/>
            <person name="Inomata H."/>
            <person name="Amano Y."/>
            <person name="Miyakawa K."/>
            <person name="Tamaki H."/>
            <person name="Naganuma T."/>
            <person name="Kaneko K."/>
        </authorList>
    </citation>
    <scope>NUCLEOTIDE SEQUENCE [LARGE SCALE GENOMIC DNA]</scope>
    <source>
        <strain evidence="12 13">HN2</strain>
    </source>
</reference>
<dbReference type="Pfam" id="PF00528">
    <property type="entry name" value="BPD_transp_1"/>
    <property type="match status" value="1"/>
</dbReference>
<evidence type="ECO:0000256" key="5">
    <source>
        <dbReference type="ARBA" id="ARBA00022475"/>
    </source>
</evidence>
<dbReference type="GO" id="GO:0043190">
    <property type="term" value="C:ATP-binding cassette (ABC) transporter complex"/>
    <property type="evidence" value="ECO:0007669"/>
    <property type="project" value="InterPro"/>
</dbReference>
<keyword evidence="7" id="KW-0029">Amino-acid transport</keyword>
<evidence type="ECO:0000313" key="12">
    <source>
        <dbReference type="EMBL" id="GFM32166.1"/>
    </source>
</evidence>
<evidence type="ECO:0000256" key="2">
    <source>
        <dbReference type="ARBA" id="ARBA00004429"/>
    </source>
</evidence>
<evidence type="ECO:0000256" key="3">
    <source>
        <dbReference type="ARBA" id="ARBA00010072"/>
    </source>
</evidence>
<evidence type="ECO:0000313" key="13">
    <source>
        <dbReference type="Proteomes" id="UP000503840"/>
    </source>
</evidence>
<comment type="caution">
    <text evidence="12">The sequence shown here is derived from an EMBL/GenBank/DDBJ whole genome shotgun (WGS) entry which is preliminary data.</text>
</comment>
<dbReference type="CDD" id="cd06261">
    <property type="entry name" value="TM_PBP2"/>
    <property type="match status" value="1"/>
</dbReference>
<dbReference type="GO" id="GO:0006865">
    <property type="term" value="P:amino acid transport"/>
    <property type="evidence" value="ECO:0007669"/>
    <property type="project" value="UniProtKB-KW"/>
</dbReference>
<keyword evidence="9 10" id="KW-0472">Membrane</keyword>
<accession>A0A7J0BET3</accession>
<dbReference type="PANTHER" id="PTHR30614">
    <property type="entry name" value="MEMBRANE COMPONENT OF AMINO ACID ABC TRANSPORTER"/>
    <property type="match status" value="1"/>
</dbReference>
<feature type="transmembrane region" description="Helical" evidence="10">
    <location>
        <begin position="113"/>
        <end position="136"/>
    </location>
</feature>
<dbReference type="Gene3D" id="1.10.3720.10">
    <property type="entry name" value="MetI-like"/>
    <property type="match status" value="1"/>
</dbReference>
<dbReference type="SUPFAM" id="SSF161098">
    <property type="entry name" value="MetI-like"/>
    <property type="match status" value="1"/>
</dbReference>
<dbReference type="InterPro" id="IPR035906">
    <property type="entry name" value="MetI-like_sf"/>
</dbReference>
<feature type="domain" description="ABC transmembrane type-1" evidence="11">
    <location>
        <begin position="67"/>
        <end position="283"/>
    </location>
</feature>
<feature type="transmembrane region" description="Helical" evidence="10">
    <location>
        <begin position="73"/>
        <end position="92"/>
    </location>
</feature>
<dbReference type="Proteomes" id="UP000503840">
    <property type="component" value="Unassembled WGS sequence"/>
</dbReference>
<dbReference type="PROSITE" id="PS50928">
    <property type="entry name" value="ABC_TM1"/>
    <property type="match status" value="1"/>
</dbReference>
<keyword evidence="4 10" id="KW-0813">Transport</keyword>
<dbReference type="InterPro" id="IPR043429">
    <property type="entry name" value="ArtM/GltK/GlnP/TcyL/YhdX-like"/>
</dbReference>
<feature type="transmembrane region" description="Helical" evidence="10">
    <location>
        <begin position="12"/>
        <end position="32"/>
    </location>
</feature>
<keyword evidence="13" id="KW-1185">Reference proteome</keyword>
<keyword evidence="6 10" id="KW-0812">Transmembrane</keyword>
<feature type="transmembrane region" description="Helical" evidence="10">
    <location>
        <begin position="264"/>
        <end position="283"/>
    </location>
</feature>